<keyword evidence="1" id="KW-0732">Signal</keyword>
<protein>
    <submittedName>
        <fullName evidence="2">Putative secreted peptide</fullName>
    </submittedName>
</protein>
<evidence type="ECO:0000313" key="2">
    <source>
        <dbReference type="EMBL" id="MBW32994.1"/>
    </source>
</evidence>
<evidence type="ECO:0000256" key="1">
    <source>
        <dbReference type="SAM" id="SignalP"/>
    </source>
</evidence>
<name>A0A2M3ZWQ8_9DIPT</name>
<reference evidence="2" key="1">
    <citation type="submission" date="2018-01" db="EMBL/GenBank/DDBJ databases">
        <title>An insight into the sialome of Amazonian anophelines.</title>
        <authorList>
            <person name="Ribeiro J.M."/>
            <person name="Scarpassa V."/>
            <person name="Calvo E."/>
        </authorList>
    </citation>
    <scope>NUCLEOTIDE SEQUENCE</scope>
    <source>
        <tissue evidence="2">Salivary glands</tissue>
    </source>
</reference>
<dbReference type="AlphaFoldDB" id="A0A2M3ZWQ8"/>
<feature type="chain" id="PRO_5014882500" evidence="1">
    <location>
        <begin position="22"/>
        <end position="87"/>
    </location>
</feature>
<sequence>MRPVTEVLVRLLIKLVPVVKAKVNDRNTNNHLDRRTGEPIAVDRPLVAPAKVTVRLNPAPLTIVPVVVPQRSMVGQHVTHRRLVALL</sequence>
<feature type="signal peptide" evidence="1">
    <location>
        <begin position="1"/>
        <end position="21"/>
    </location>
</feature>
<proteinExistence type="predicted"/>
<dbReference type="EMBL" id="GGFM01012243">
    <property type="protein sequence ID" value="MBW32994.1"/>
    <property type="molecule type" value="Transcribed_RNA"/>
</dbReference>
<organism evidence="2">
    <name type="scientific">Anopheles braziliensis</name>
    <dbReference type="NCBI Taxonomy" id="58242"/>
    <lineage>
        <taxon>Eukaryota</taxon>
        <taxon>Metazoa</taxon>
        <taxon>Ecdysozoa</taxon>
        <taxon>Arthropoda</taxon>
        <taxon>Hexapoda</taxon>
        <taxon>Insecta</taxon>
        <taxon>Pterygota</taxon>
        <taxon>Neoptera</taxon>
        <taxon>Endopterygota</taxon>
        <taxon>Diptera</taxon>
        <taxon>Nematocera</taxon>
        <taxon>Culicoidea</taxon>
        <taxon>Culicidae</taxon>
        <taxon>Anophelinae</taxon>
        <taxon>Anopheles</taxon>
    </lineage>
</organism>
<accession>A0A2M3ZWQ8</accession>